<keyword evidence="3" id="KW-1185">Reference proteome</keyword>
<sequence length="52" mass="6012">MSVYYKSRANLSNKHQRQGARHLHLHHHTGGMFSRGRFRGTTTVSHSRSPCH</sequence>
<dbReference type="HOGENOM" id="CLU_3087553_0_0_1"/>
<proteinExistence type="predicted"/>
<reference evidence="3" key="1">
    <citation type="journal article" date="2014" name="Proc. Natl. Acad. Sci. U.S.A.">
        <title>Extensive sampling of basidiomycete genomes demonstrates inadequacy of the white-rot/brown-rot paradigm for wood decay fungi.</title>
        <authorList>
            <person name="Riley R."/>
            <person name="Salamov A.A."/>
            <person name="Brown D.W."/>
            <person name="Nagy L.G."/>
            <person name="Floudas D."/>
            <person name="Held B.W."/>
            <person name="Levasseur A."/>
            <person name="Lombard V."/>
            <person name="Morin E."/>
            <person name="Otillar R."/>
            <person name="Lindquist E.A."/>
            <person name="Sun H."/>
            <person name="LaButti K.M."/>
            <person name="Schmutz J."/>
            <person name="Jabbour D."/>
            <person name="Luo H."/>
            <person name="Baker S.E."/>
            <person name="Pisabarro A.G."/>
            <person name="Walton J.D."/>
            <person name="Blanchette R.A."/>
            <person name="Henrissat B."/>
            <person name="Martin F."/>
            <person name="Cullen D."/>
            <person name="Hibbett D.S."/>
            <person name="Grigoriev I.V."/>
        </authorList>
    </citation>
    <scope>NUCLEOTIDE SEQUENCE [LARGE SCALE GENOMIC DNA]</scope>
    <source>
        <strain evidence="3">MUCL 33604</strain>
    </source>
</reference>
<gene>
    <name evidence="2" type="ORF">JAAARDRAFT_39970</name>
</gene>
<dbReference type="EMBL" id="KL197738">
    <property type="protein sequence ID" value="KDQ52689.1"/>
    <property type="molecule type" value="Genomic_DNA"/>
</dbReference>
<dbReference type="Proteomes" id="UP000027265">
    <property type="component" value="Unassembled WGS sequence"/>
</dbReference>
<name>A0A067PD35_9AGAM</name>
<feature type="region of interest" description="Disordered" evidence="1">
    <location>
        <begin position="1"/>
        <end position="52"/>
    </location>
</feature>
<dbReference type="AlphaFoldDB" id="A0A067PD35"/>
<feature type="compositionally biased region" description="Polar residues" evidence="1">
    <location>
        <begin position="40"/>
        <end position="52"/>
    </location>
</feature>
<dbReference type="InParanoid" id="A0A067PD35"/>
<evidence type="ECO:0000313" key="3">
    <source>
        <dbReference type="Proteomes" id="UP000027265"/>
    </source>
</evidence>
<evidence type="ECO:0000313" key="2">
    <source>
        <dbReference type="EMBL" id="KDQ52689.1"/>
    </source>
</evidence>
<evidence type="ECO:0000256" key="1">
    <source>
        <dbReference type="SAM" id="MobiDB-lite"/>
    </source>
</evidence>
<organism evidence="2 3">
    <name type="scientific">Jaapia argillacea MUCL 33604</name>
    <dbReference type="NCBI Taxonomy" id="933084"/>
    <lineage>
        <taxon>Eukaryota</taxon>
        <taxon>Fungi</taxon>
        <taxon>Dikarya</taxon>
        <taxon>Basidiomycota</taxon>
        <taxon>Agaricomycotina</taxon>
        <taxon>Agaricomycetes</taxon>
        <taxon>Agaricomycetidae</taxon>
        <taxon>Jaapiales</taxon>
        <taxon>Jaapiaceae</taxon>
        <taxon>Jaapia</taxon>
    </lineage>
</organism>
<accession>A0A067PD35</accession>
<protein>
    <submittedName>
        <fullName evidence="2">Uncharacterized protein</fullName>
    </submittedName>
</protein>
<feature type="compositionally biased region" description="Basic residues" evidence="1">
    <location>
        <begin position="14"/>
        <end position="29"/>
    </location>
</feature>